<dbReference type="SUPFAM" id="SSF54928">
    <property type="entry name" value="RNA-binding domain, RBD"/>
    <property type="match status" value="1"/>
</dbReference>
<feature type="domain" description="RRM" evidence="7">
    <location>
        <begin position="190"/>
        <end position="270"/>
    </location>
</feature>
<feature type="compositionally biased region" description="Low complexity" evidence="6">
    <location>
        <begin position="114"/>
        <end position="124"/>
    </location>
</feature>
<dbReference type="GO" id="GO:0000447">
    <property type="term" value="P:endonucleolytic cleavage in ITS1 to separate SSU-rRNA from 5.8S rRNA and LSU-rRNA from tricistronic rRNA transcript (SSU-rRNA, 5.8S rRNA, LSU-rRNA)"/>
    <property type="evidence" value="ECO:0007669"/>
    <property type="project" value="TreeGrafter"/>
</dbReference>
<evidence type="ECO:0000256" key="3">
    <source>
        <dbReference type="ARBA" id="ARBA00022884"/>
    </source>
</evidence>
<dbReference type="GO" id="GO:0000472">
    <property type="term" value="P:endonucleolytic cleavage to generate mature 5'-end of SSU-rRNA from (SSU-rRNA, 5.8S rRNA, LSU-rRNA)"/>
    <property type="evidence" value="ECO:0007669"/>
    <property type="project" value="TreeGrafter"/>
</dbReference>
<keyword evidence="3 5" id="KW-0694">RNA-binding</keyword>
<gene>
    <name evidence="8" type="ORF">Vafri_6156</name>
</gene>
<accession>A0A8J4B1S7</accession>
<dbReference type="EMBL" id="BNCO01000008">
    <property type="protein sequence ID" value="GIL49904.1"/>
    <property type="molecule type" value="Genomic_DNA"/>
</dbReference>
<keyword evidence="9" id="KW-1185">Reference proteome</keyword>
<dbReference type="GO" id="GO:0003723">
    <property type="term" value="F:RNA binding"/>
    <property type="evidence" value="ECO:0007669"/>
    <property type="project" value="UniProtKB-UniRule"/>
</dbReference>
<evidence type="ECO:0000256" key="5">
    <source>
        <dbReference type="PROSITE-ProRule" id="PRU00176"/>
    </source>
</evidence>
<feature type="region of interest" description="Disordered" evidence="6">
    <location>
        <begin position="336"/>
        <end position="408"/>
    </location>
</feature>
<dbReference type="GO" id="GO:0000480">
    <property type="term" value="P:endonucleolytic cleavage in 5'-ETS of tricistronic rRNA transcript (SSU-rRNA, 5.8S rRNA, LSU-rRNA)"/>
    <property type="evidence" value="ECO:0007669"/>
    <property type="project" value="TreeGrafter"/>
</dbReference>
<name>A0A8J4B1S7_9CHLO</name>
<proteinExistence type="inferred from homology"/>
<evidence type="ECO:0000313" key="8">
    <source>
        <dbReference type="EMBL" id="GIL49904.1"/>
    </source>
</evidence>
<dbReference type="Gene3D" id="3.30.70.330">
    <property type="match status" value="1"/>
</dbReference>
<dbReference type="Pfam" id="PF00076">
    <property type="entry name" value="RRM_1"/>
    <property type="match status" value="1"/>
</dbReference>
<dbReference type="PANTHER" id="PTHR12311">
    <property type="entry name" value="ACTIVATOR OF BASAL TRANSCRIPTION 1"/>
    <property type="match status" value="1"/>
</dbReference>
<evidence type="ECO:0000256" key="6">
    <source>
        <dbReference type="SAM" id="MobiDB-lite"/>
    </source>
</evidence>
<dbReference type="InterPro" id="IPR039119">
    <property type="entry name" value="ABT1/Esf2"/>
</dbReference>
<feature type="compositionally biased region" description="Low complexity" evidence="6">
    <location>
        <begin position="143"/>
        <end position="154"/>
    </location>
</feature>
<comment type="caution">
    <text evidence="8">The sequence shown here is derived from an EMBL/GenBank/DDBJ whole genome shotgun (WGS) entry which is preliminary data.</text>
</comment>
<evidence type="ECO:0000256" key="1">
    <source>
        <dbReference type="ARBA" id="ARBA00004604"/>
    </source>
</evidence>
<feature type="compositionally biased region" description="Basic residues" evidence="6">
    <location>
        <begin position="1"/>
        <end position="10"/>
    </location>
</feature>
<dbReference type="GO" id="GO:0034462">
    <property type="term" value="P:small-subunit processome assembly"/>
    <property type="evidence" value="ECO:0007669"/>
    <property type="project" value="TreeGrafter"/>
</dbReference>
<dbReference type="PANTHER" id="PTHR12311:SF7">
    <property type="entry name" value="ACTIVATOR OF BASAL TRANSCRIPTION 1"/>
    <property type="match status" value="1"/>
</dbReference>
<evidence type="ECO:0000256" key="4">
    <source>
        <dbReference type="ARBA" id="ARBA00023242"/>
    </source>
</evidence>
<dbReference type="InterPro" id="IPR035979">
    <property type="entry name" value="RBD_domain_sf"/>
</dbReference>
<evidence type="ECO:0000259" key="7">
    <source>
        <dbReference type="PROSITE" id="PS50102"/>
    </source>
</evidence>
<feature type="region of interest" description="Disordered" evidence="6">
    <location>
        <begin position="64"/>
        <end position="180"/>
    </location>
</feature>
<dbReference type="InterPro" id="IPR034353">
    <property type="entry name" value="ABT1/ESF2_RRM"/>
</dbReference>
<comment type="subcellular location">
    <subcellularLocation>
        <location evidence="1">Nucleus</location>
        <location evidence="1">Nucleolus</location>
    </subcellularLocation>
</comment>
<dbReference type="CDD" id="cd12263">
    <property type="entry name" value="RRM_ABT1_like"/>
    <property type="match status" value="1"/>
</dbReference>
<evidence type="ECO:0000313" key="9">
    <source>
        <dbReference type="Proteomes" id="UP000747399"/>
    </source>
</evidence>
<evidence type="ECO:0000256" key="2">
    <source>
        <dbReference type="ARBA" id="ARBA00005819"/>
    </source>
</evidence>
<feature type="compositionally biased region" description="Polar residues" evidence="6">
    <location>
        <begin position="14"/>
        <end position="27"/>
    </location>
</feature>
<feature type="region of interest" description="Disordered" evidence="6">
    <location>
        <begin position="1"/>
        <end position="34"/>
    </location>
</feature>
<organism evidence="8 9">
    <name type="scientific">Volvox africanus</name>
    <dbReference type="NCBI Taxonomy" id="51714"/>
    <lineage>
        <taxon>Eukaryota</taxon>
        <taxon>Viridiplantae</taxon>
        <taxon>Chlorophyta</taxon>
        <taxon>core chlorophytes</taxon>
        <taxon>Chlorophyceae</taxon>
        <taxon>CS clade</taxon>
        <taxon>Chlamydomonadales</taxon>
        <taxon>Volvocaceae</taxon>
        <taxon>Volvox</taxon>
    </lineage>
</organism>
<feature type="compositionally biased region" description="Basic and acidic residues" evidence="6">
    <location>
        <begin position="377"/>
        <end position="405"/>
    </location>
</feature>
<sequence>MPPKSKKQKIQHAGVTSSAPAKTSTGEASLPIEQTRFQMTSDFSNLEEDNQMYKVSGLVAIRHGHRRPSSCTSAGDEAAPAPRPPASQGALPGSLKTQHHAPLEPIDQDDDVGSSDGVDGSDYSGDGGDNNGSDGGQPAPKSGDGTDVNGDGVNPESGDGDQEDAKKPKLRKVLTKRKLHQVNEASDRRGIVYISRIPPHMKPHKIRQLLEPFGDVGRVYCAPEDPALRRLRKKKGGNTGKNFTEGWVEFEDKRRAKRAAVALNGQPMGGSKRSAYHYDLWNIKYLPKFKWDALTEEINYQRAVREQRLATEISAAKRERDFYLSRVDKAKAIGAIKERRSTKQQQQHQQKASHGGGESAGDGRAEPVPPPSTGAATERDGTSRMSERHFGQRRVKADPVLDDRAPVLADDVLGLLGRKRRLPQSQA</sequence>
<dbReference type="GO" id="GO:0005730">
    <property type="term" value="C:nucleolus"/>
    <property type="evidence" value="ECO:0007669"/>
    <property type="project" value="UniProtKB-SubCell"/>
</dbReference>
<dbReference type="InterPro" id="IPR000504">
    <property type="entry name" value="RRM_dom"/>
</dbReference>
<keyword evidence="4" id="KW-0539">Nucleus</keyword>
<dbReference type="PROSITE" id="PS50102">
    <property type="entry name" value="RRM"/>
    <property type="match status" value="1"/>
</dbReference>
<comment type="similarity">
    <text evidence="2">Belongs to the ESF2/ABP1 family.</text>
</comment>
<dbReference type="Proteomes" id="UP000747399">
    <property type="component" value="Unassembled WGS sequence"/>
</dbReference>
<feature type="compositionally biased region" description="Basic residues" evidence="6">
    <location>
        <begin position="168"/>
        <end position="180"/>
    </location>
</feature>
<dbReference type="InterPro" id="IPR012677">
    <property type="entry name" value="Nucleotide-bd_a/b_plait_sf"/>
</dbReference>
<dbReference type="AlphaFoldDB" id="A0A8J4B1S7"/>
<protein>
    <recommendedName>
        <fullName evidence="7">RRM domain-containing protein</fullName>
    </recommendedName>
</protein>
<feature type="compositionally biased region" description="Gly residues" evidence="6">
    <location>
        <begin position="125"/>
        <end position="135"/>
    </location>
</feature>
<reference evidence="8" key="1">
    <citation type="journal article" date="2021" name="Proc. Natl. Acad. Sci. U.S.A.">
        <title>Three genomes in the algal genus Volvox reveal the fate of a haploid sex-determining region after a transition to homothallism.</title>
        <authorList>
            <person name="Yamamoto K."/>
            <person name="Hamaji T."/>
            <person name="Kawai-Toyooka H."/>
            <person name="Matsuzaki R."/>
            <person name="Takahashi F."/>
            <person name="Nishimura Y."/>
            <person name="Kawachi M."/>
            <person name="Noguchi H."/>
            <person name="Minakuchi Y."/>
            <person name="Umen J.G."/>
            <person name="Toyoda A."/>
            <person name="Nozaki H."/>
        </authorList>
    </citation>
    <scope>NUCLEOTIDE SEQUENCE</scope>
    <source>
        <strain evidence="8">NIES-3780</strain>
    </source>
</reference>
<dbReference type="SMART" id="SM00360">
    <property type="entry name" value="RRM"/>
    <property type="match status" value="1"/>
</dbReference>